<dbReference type="AlphaFoldDB" id="A0A1C5GFR6"/>
<evidence type="ECO:0000256" key="1">
    <source>
        <dbReference type="ARBA" id="ARBA00001968"/>
    </source>
</evidence>
<keyword evidence="2" id="KW-0479">Metal-binding</keyword>
<name>A0A1C5GFR6_MICEH</name>
<proteinExistence type="predicted"/>
<evidence type="ECO:0000259" key="3">
    <source>
        <dbReference type="Pfam" id="PF13359"/>
    </source>
</evidence>
<feature type="domain" description="Transposase Helix-turn-helix" evidence="4">
    <location>
        <begin position="65"/>
        <end position="113"/>
    </location>
</feature>
<keyword evidence="5" id="KW-0540">Nuclease</keyword>
<evidence type="ECO:0000259" key="4">
    <source>
        <dbReference type="Pfam" id="PF13613"/>
    </source>
</evidence>
<sequence>MSRNPGVCPLRMVGQDAWVQVISAARPEWIFPFTGLQPAQFRSLVRLVAERGGDGIADGRPGRQWALDLPDRVLLVAAYWRTNLTMRQIGPLFGVSHSAAHRVIDTLAPLLALAPVRKRPVEQIAIVDGTLVPTRDHRLAARSKNYRYSTNLQVAIDASTRLVIAVGDPQPGNRNDTIVYRTSGIAEKLDGRPVMADGGYRGNPEVIIPYRKPTDGSDLPDWKEALNVEHRTVRAGVEHALARMKCFKILRDYRRAAHTLTDAASGIANLHNIILAG</sequence>
<evidence type="ECO:0000313" key="5">
    <source>
        <dbReference type="EMBL" id="SCG18618.1"/>
    </source>
</evidence>
<dbReference type="Pfam" id="PF13359">
    <property type="entry name" value="DDE_Tnp_4"/>
    <property type="match status" value="1"/>
</dbReference>
<reference evidence="5 6" key="1">
    <citation type="submission" date="2016-06" db="EMBL/GenBank/DDBJ databases">
        <authorList>
            <person name="Kjaerup R.B."/>
            <person name="Dalgaard T.S."/>
            <person name="Juul-Madsen H.R."/>
        </authorList>
    </citation>
    <scope>NUCLEOTIDE SEQUENCE [LARGE SCALE GENOMIC DNA]</scope>
    <source>
        <strain evidence="5 6">DSM 43913</strain>
    </source>
</reference>
<dbReference type="InterPro" id="IPR027806">
    <property type="entry name" value="HARBI1_dom"/>
</dbReference>
<comment type="cofactor">
    <cofactor evidence="1">
        <name>a divalent metal cation</name>
        <dbReference type="ChEBI" id="CHEBI:60240"/>
    </cofactor>
</comment>
<gene>
    <name evidence="5" type="ORF">GA0070610_4965</name>
</gene>
<keyword evidence="6" id="KW-1185">Reference proteome</keyword>
<dbReference type="EMBL" id="LT607733">
    <property type="protein sequence ID" value="SCG18618.1"/>
    <property type="molecule type" value="Genomic_DNA"/>
</dbReference>
<evidence type="ECO:0000256" key="2">
    <source>
        <dbReference type="ARBA" id="ARBA00022723"/>
    </source>
</evidence>
<dbReference type="Pfam" id="PF13613">
    <property type="entry name" value="HTH_Tnp_4"/>
    <property type="match status" value="1"/>
</dbReference>
<protein>
    <submittedName>
        <fullName evidence="5">Helix-turn-helix of DDE superfamily endonuclease</fullName>
    </submittedName>
</protein>
<keyword evidence="5" id="KW-0378">Hydrolase</keyword>
<dbReference type="Proteomes" id="UP000198251">
    <property type="component" value="Chromosome I"/>
</dbReference>
<dbReference type="InterPro" id="IPR027805">
    <property type="entry name" value="Transposase_HTH_dom"/>
</dbReference>
<dbReference type="GO" id="GO:0046872">
    <property type="term" value="F:metal ion binding"/>
    <property type="evidence" value="ECO:0007669"/>
    <property type="project" value="UniProtKB-KW"/>
</dbReference>
<organism evidence="5 6">
    <name type="scientific">Micromonospora echinofusca</name>
    <dbReference type="NCBI Taxonomy" id="47858"/>
    <lineage>
        <taxon>Bacteria</taxon>
        <taxon>Bacillati</taxon>
        <taxon>Actinomycetota</taxon>
        <taxon>Actinomycetes</taxon>
        <taxon>Micromonosporales</taxon>
        <taxon>Micromonosporaceae</taxon>
        <taxon>Micromonospora</taxon>
    </lineage>
</organism>
<accession>A0A1C5GFR6</accession>
<evidence type="ECO:0000313" key="6">
    <source>
        <dbReference type="Proteomes" id="UP000198251"/>
    </source>
</evidence>
<keyword evidence="5" id="KW-0255">Endonuclease</keyword>
<feature type="domain" description="DDE Tnp4" evidence="3">
    <location>
        <begin position="127"/>
        <end position="272"/>
    </location>
</feature>
<dbReference type="GO" id="GO:0004519">
    <property type="term" value="F:endonuclease activity"/>
    <property type="evidence" value="ECO:0007669"/>
    <property type="project" value="UniProtKB-KW"/>
</dbReference>